<comment type="caution">
    <text evidence="5">The sequence shown here is derived from an EMBL/GenBank/DDBJ whole genome shotgun (WGS) entry which is preliminary data.</text>
</comment>
<dbReference type="Pfam" id="PF04234">
    <property type="entry name" value="CopC"/>
    <property type="match status" value="1"/>
</dbReference>
<evidence type="ECO:0000259" key="4">
    <source>
        <dbReference type="Pfam" id="PF04234"/>
    </source>
</evidence>
<gene>
    <name evidence="5" type="ORF">FU839_13630</name>
</gene>
<dbReference type="GO" id="GO:0005507">
    <property type="term" value="F:copper ion binding"/>
    <property type="evidence" value="ECO:0007669"/>
    <property type="project" value="InterPro"/>
</dbReference>
<keyword evidence="1 3" id="KW-0732">Signal</keyword>
<evidence type="ECO:0000256" key="3">
    <source>
        <dbReference type="SAM" id="SignalP"/>
    </source>
</evidence>
<dbReference type="OrthoDB" id="5568545at2"/>
<feature type="chain" id="PRO_5022864644" evidence="3">
    <location>
        <begin position="22"/>
        <end position="132"/>
    </location>
</feature>
<proteinExistence type="predicted"/>
<evidence type="ECO:0000256" key="2">
    <source>
        <dbReference type="ARBA" id="ARBA00023008"/>
    </source>
</evidence>
<dbReference type="Proteomes" id="UP000321814">
    <property type="component" value="Unassembled WGS sequence"/>
</dbReference>
<feature type="signal peptide" evidence="3">
    <location>
        <begin position="1"/>
        <end position="21"/>
    </location>
</feature>
<name>A0A5C8LVR0_9GAMM</name>
<accession>A0A5C8LVR0</accession>
<dbReference type="InterPro" id="IPR007348">
    <property type="entry name" value="CopC_dom"/>
</dbReference>
<dbReference type="RefSeq" id="WP_147904813.1">
    <property type="nucleotide sequence ID" value="NZ_BAAAGC010000014.1"/>
</dbReference>
<evidence type="ECO:0000313" key="5">
    <source>
        <dbReference type="EMBL" id="TXK79732.1"/>
    </source>
</evidence>
<evidence type="ECO:0000256" key="1">
    <source>
        <dbReference type="ARBA" id="ARBA00022729"/>
    </source>
</evidence>
<dbReference type="GO" id="GO:0046688">
    <property type="term" value="P:response to copper ion"/>
    <property type="evidence" value="ECO:0007669"/>
    <property type="project" value="InterPro"/>
</dbReference>
<feature type="domain" description="CopC" evidence="4">
    <location>
        <begin position="22"/>
        <end position="113"/>
    </location>
</feature>
<dbReference type="SUPFAM" id="SSF81296">
    <property type="entry name" value="E set domains"/>
    <property type="match status" value="1"/>
</dbReference>
<organism evidence="5 6">
    <name type="scientific">Rheinheimera tangshanensis</name>
    <dbReference type="NCBI Taxonomy" id="400153"/>
    <lineage>
        <taxon>Bacteria</taxon>
        <taxon>Pseudomonadati</taxon>
        <taxon>Pseudomonadota</taxon>
        <taxon>Gammaproteobacteria</taxon>
        <taxon>Chromatiales</taxon>
        <taxon>Chromatiaceae</taxon>
        <taxon>Rheinheimera</taxon>
    </lineage>
</organism>
<dbReference type="GO" id="GO:0042597">
    <property type="term" value="C:periplasmic space"/>
    <property type="evidence" value="ECO:0007669"/>
    <property type="project" value="InterPro"/>
</dbReference>
<evidence type="ECO:0000313" key="6">
    <source>
        <dbReference type="Proteomes" id="UP000321814"/>
    </source>
</evidence>
<sequence length="132" mass="13952">MKKVITLLAVLSMAAATPVLAHVKLTASVPADNAMLTQAPATLSISFSGPIKLIKVELLQDATTAIAFAFTPSLEAATQYSWPLPPLAAGNYQVNWVGLGNDDHKMKGDFSFMLHASKDSGVKADSAHAHQH</sequence>
<dbReference type="InterPro" id="IPR014755">
    <property type="entry name" value="Cu-Rt/internalin_Ig-like"/>
</dbReference>
<protein>
    <submittedName>
        <fullName evidence="5">Copper resistance protein CopC</fullName>
    </submittedName>
</protein>
<keyword evidence="2" id="KW-0186">Copper</keyword>
<dbReference type="AlphaFoldDB" id="A0A5C8LVR0"/>
<dbReference type="InterPro" id="IPR014756">
    <property type="entry name" value="Ig_E-set"/>
</dbReference>
<dbReference type="EMBL" id="VRLR01000009">
    <property type="protein sequence ID" value="TXK79732.1"/>
    <property type="molecule type" value="Genomic_DNA"/>
</dbReference>
<reference evidence="5 6" key="1">
    <citation type="submission" date="2019-08" db="EMBL/GenBank/DDBJ databases">
        <title>Draft genome analysis of Rheinheimera tangshanensis isolated from the roots of fresh rice plants (Oryza sativa).</title>
        <authorList>
            <person name="Yu Q."/>
            <person name="Qi Y."/>
            <person name="Zhang H."/>
            <person name="Pu J."/>
        </authorList>
    </citation>
    <scope>NUCLEOTIDE SEQUENCE [LARGE SCALE GENOMIC DNA]</scope>
    <source>
        <strain evidence="5 6">JA3-B52</strain>
    </source>
</reference>
<keyword evidence="6" id="KW-1185">Reference proteome</keyword>
<dbReference type="Gene3D" id="2.60.40.1220">
    <property type="match status" value="1"/>
</dbReference>